<keyword evidence="1" id="KW-1133">Transmembrane helix</keyword>
<feature type="transmembrane region" description="Helical" evidence="1">
    <location>
        <begin position="12"/>
        <end position="34"/>
    </location>
</feature>
<dbReference type="Proteomes" id="UP000092444">
    <property type="component" value="Unassembled WGS sequence"/>
</dbReference>
<organism evidence="2 3">
    <name type="scientific">Glossina morsitans morsitans</name>
    <name type="common">Savannah tsetse fly</name>
    <dbReference type="NCBI Taxonomy" id="37546"/>
    <lineage>
        <taxon>Eukaryota</taxon>
        <taxon>Metazoa</taxon>
        <taxon>Ecdysozoa</taxon>
        <taxon>Arthropoda</taxon>
        <taxon>Hexapoda</taxon>
        <taxon>Insecta</taxon>
        <taxon>Pterygota</taxon>
        <taxon>Neoptera</taxon>
        <taxon>Endopterygota</taxon>
        <taxon>Diptera</taxon>
        <taxon>Brachycera</taxon>
        <taxon>Muscomorpha</taxon>
        <taxon>Hippoboscoidea</taxon>
        <taxon>Glossinidae</taxon>
        <taxon>Glossina</taxon>
    </lineage>
</organism>
<evidence type="ECO:0000313" key="3">
    <source>
        <dbReference type="Proteomes" id="UP000092444"/>
    </source>
</evidence>
<name>A0A1B0GC61_GLOMM</name>
<keyword evidence="1" id="KW-0812">Transmembrane</keyword>
<evidence type="ECO:0000256" key="1">
    <source>
        <dbReference type="SAM" id="Phobius"/>
    </source>
</evidence>
<dbReference type="VEuPathDB" id="VectorBase:GMOY010891"/>
<feature type="transmembrane region" description="Helical" evidence="1">
    <location>
        <begin position="49"/>
        <end position="67"/>
    </location>
</feature>
<keyword evidence="1" id="KW-0472">Membrane</keyword>
<reference evidence="2" key="1">
    <citation type="submission" date="2020-05" db="UniProtKB">
        <authorList>
            <consortium name="EnsemblMetazoa"/>
        </authorList>
    </citation>
    <scope>IDENTIFICATION</scope>
    <source>
        <strain evidence="2">Yale</strain>
    </source>
</reference>
<dbReference type="EnsemblMetazoa" id="GMOY010891-RA">
    <property type="protein sequence ID" value="GMOY010891-PA"/>
    <property type="gene ID" value="GMOY010891"/>
</dbReference>
<proteinExistence type="predicted"/>
<protein>
    <submittedName>
        <fullName evidence="2">Uncharacterized protein</fullName>
    </submittedName>
</protein>
<dbReference type="EMBL" id="CCAG010018998">
    <property type="status" value="NOT_ANNOTATED_CDS"/>
    <property type="molecule type" value="Genomic_DNA"/>
</dbReference>
<accession>A0A1B0GC61</accession>
<evidence type="ECO:0000313" key="2">
    <source>
        <dbReference type="EnsemblMetazoa" id="GMOY010891-PA"/>
    </source>
</evidence>
<keyword evidence="3" id="KW-1185">Reference proteome</keyword>
<dbReference type="AlphaFoldDB" id="A0A1B0GC61"/>
<sequence>MRMAFIFRLYSFTKISAFLWHLGAYFIGIMHHFWEIHHIKGLGMWTNTVQILSLDMMVAWGITGGIVEHLRKVRIKVNWFIFQKSSATYAKQKHIDPCVKSGRNGHGYYIWNHGSIKDNHTHHIHDKLGYTAVGHCAQISFKRNGDDKGEEYGFYESNRGSHPKGMPEAFTLLA</sequence>